<dbReference type="EMBL" id="JAFLRJ010000164">
    <property type="protein sequence ID" value="MBO0513792.1"/>
    <property type="molecule type" value="Genomic_DNA"/>
</dbReference>
<dbReference type="SUPFAM" id="SSF53822">
    <property type="entry name" value="Periplasmic binding protein-like I"/>
    <property type="match status" value="1"/>
</dbReference>
<evidence type="ECO:0000313" key="4">
    <source>
        <dbReference type="EMBL" id="MBO0513792.1"/>
    </source>
</evidence>
<gene>
    <name evidence="4" type="ORF">J0695_18585</name>
</gene>
<evidence type="ECO:0000256" key="2">
    <source>
        <dbReference type="ARBA" id="ARBA00022729"/>
    </source>
</evidence>
<evidence type="ECO:0000256" key="1">
    <source>
        <dbReference type="ARBA" id="ARBA00010062"/>
    </source>
</evidence>
<comment type="caution">
    <text evidence="4">The sequence shown here is derived from an EMBL/GenBank/DDBJ whole genome shotgun (WGS) entry which is preliminary data.</text>
</comment>
<dbReference type="Gene3D" id="3.40.50.2300">
    <property type="match status" value="2"/>
</dbReference>
<comment type="similarity">
    <text evidence="1">Belongs to the leucine-binding protein family.</text>
</comment>
<evidence type="ECO:0000313" key="5">
    <source>
        <dbReference type="Proteomes" id="UP000664167"/>
    </source>
</evidence>
<reference evidence="4" key="1">
    <citation type="submission" date="2021-03" db="EMBL/GenBank/DDBJ databases">
        <title>Streptomyces poriferae sp. nov., a novel marine sponge-derived Actinobacteria species with anti-MRSA activity.</title>
        <authorList>
            <person name="Sandoval-Powers M."/>
            <person name="Kralova S."/>
            <person name="Nguyen G.-S."/>
            <person name="Fawwal D."/>
            <person name="Degnes K."/>
            <person name="Klinkenberg G."/>
            <person name="Sletta H."/>
            <person name="Wentzel A."/>
            <person name="Liles M.R."/>
        </authorList>
    </citation>
    <scope>NUCLEOTIDE SEQUENCE</scope>
    <source>
        <strain evidence="4">DSM 41794</strain>
    </source>
</reference>
<keyword evidence="5" id="KW-1185">Reference proteome</keyword>
<dbReference type="InterPro" id="IPR028082">
    <property type="entry name" value="Peripla_BP_I"/>
</dbReference>
<dbReference type="Proteomes" id="UP000664167">
    <property type="component" value="Unassembled WGS sequence"/>
</dbReference>
<name>A0A939FAA4_9ACTN</name>
<accession>A0A939FAA4</accession>
<sequence>MCMPMTGARRSTSFLLALTTAAGASLLTGCGVLPGITGGSREPLTVMTWAPDGTQATNMPGMPATAVAFSRWVNDNGGIDGHRLKVLTCNEQNTNIGAGNCARRAVKEGAVAVVGSYSQFGSAFMPPLEAAGIPFIGGYGISGEEFTSTDSYPVNGGQAALLAGNGRQLARDCERVALVRPDTIDGDDLPPLINSGLTEGSRHEVADIRAADDAGDYSSVAAQALERAGAGPGVPARIGRSAARQQARKGCVTAVLGERTETFLDSFRRVETADQKVRISSVVGSVGQALIDSTGGKEGPFEGAYVTGWYPESGDPRWDAMRRVVDKYAFGDNRIDTDDAGVQTTWIAYTVLKQAVESLDKDSVSTRELAGRLDHGQPVTTGGLTPALRWDFASMLASADFPRVVNRSVTYQVVRQGRLVAQRKGFVNVGPTLENARTSG</sequence>
<evidence type="ECO:0000259" key="3">
    <source>
        <dbReference type="Pfam" id="PF13458"/>
    </source>
</evidence>
<dbReference type="AlphaFoldDB" id="A0A939FAA4"/>
<protein>
    <submittedName>
        <fullName evidence="4">ABC transporter substrate-binding protein</fullName>
    </submittedName>
</protein>
<keyword evidence="2" id="KW-0732">Signal</keyword>
<dbReference type="Pfam" id="PF13458">
    <property type="entry name" value="Peripla_BP_6"/>
    <property type="match status" value="1"/>
</dbReference>
<organism evidence="4 5">
    <name type="scientific">Streptomyces beijiangensis</name>
    <dbReference type="NCBI Taxonomy" id="163361"/>
    <lineage>
        <taxon>Bacteria</taxon>
        <taxon>Bacillati</taxon>
        <taxon>Actinomycetota</taxon>
        <taxon>Actinomycetes</taxon>
        <taxon>Kitasatosporales</taxon>
        <taxon>Streptomycetaceae</taxon>
        <taxon>Streptomyces</taxon>
    </lineage>
</organism>
<feature type="domain" description="Leucine-binding protein" evidence="3">
    <location>
        <begin position="53"/>
        <end position="367"/>
    </location>
</feature>
<dbReference type="InterPro" id="IPR028081">
    <property type="entry name" value="Leu-bd"/>
</dbReference>
<proteinExistence type="inferred from homology"/>